<feature type="domain" description="VWFC" evidence="4">
    <location>
        <begin position="307"/>
        <end position="350"/>
    </location>
</feature>
<dbReference type="Gene3D" id="2.60.40.10">
    <property type="entry name" value="Immunoglobulins"/>
    <property type="match status" value="1"/>
</dbReference>
<keyword evidence="3" id="KW-0812">Transmembrane</keyword>
<dbReference type="InterPro" id="IPR050941">
    <property type="entry name" value="CCN"/>
</dbReference>
<organism evidence="5 6">
    <name type="scientific">Brenthis ino</name>
    <name type="common">lesser marbled fritillary</name>
    <dbReference type="NCBI Taxonomy" id="405034"/>
    <lineage>
        <taxon>Eukaryota</taxon>
        <taxon>Metazoa</taxon>
        <taxon>Ecdysozoa</taxon>
        <taxon>Arthropoda</taxon>
        <taxon>Hexapoda</taxon>
        <taxon>Insecta</taxon>
        <taxon>Pterygota</taxon>
        <taxon>Neoptera</taxon>
        <taxon>Endopterygota</taxon>
        <taxon>Lepidoptera</taxon>
        <taxon>Glossata</taxon>
        <taxon>Ditrysia</taxon>
        <taxon>Papilionoidea</taxon>
        <taxon>Nymphalidae</taxon>
        <taxon>Heliconiinae</taxon>
        <taxon>Argynnini</taxon>
        <taxon>Brenthis</taxon>
    </lineage>
</organism>
<proteinExistence type="predicted"/>
<keyword evidence="3" id="KW-1133">Transmembrane helix</keyword>
<keyword evidence="6" id="KW-1185">Reference proteome</keyword>
<evidence type="ECO:0000256" key="1">
    <source>
        <dbReference type="ARBA" id="ARBA00022729"/>
    </source>
</evidence>
<dbReference type="InterPro" id="IPR001007">
    <property type="entry name" value="VWF_dom"/>
</dbReference>
<dbReference type="GO" id="GO:0005178">
    <property type="term" value="F:integrin binding"/>
    <property type="evidence" value="ECO:0007669"/>
    <property type="project" value="TreeGrafter"/>
</dbReference>
<dbReference type="InterPro" id="IPR013783">
    <property type="entry name" value="Ig-like_fold"/>
</dbReference>
<feature type="compositionally biased region" description="Polar residues" evidence="2">
    <location>
        <begin position="363"/>
        <end position="380"/>
    </location>
</feature>
<dbReference type="GO" id="GO:0007155">
    <property type="term" value="P:cell adhesion"/>
    <property type="evidence" value="ECO:0007669"/>
    <property type="project" value="TreeGrafter"/>
</dbReference>
<evidence type="ECO:0000256" key="2">
    <source>
        <dbReference type="SAM" id="MobiDB-lite"/>
    </source>
</evidence>
<dbReference type="PANTHER" id="PTHR11348:SF34">
    <property type="entry name" value="EPIDERMAL CELL SURFACE RECEPTOR-RELATED"/>
    <property type="match status" value="1"/>
</dbReference>
<dbReference type="CDD" id="cd00063">
    <property type="entry name" value="FN3"/>
    <property type="match status" value="1"/>
</dbReference>
<reference evidence="5" key="1">
    <citation type="submission" date="2021-12" db="EMBL/GenBank/DDBJ databases">
        <authorList>
            <person name="Martin H S."/>
        </authorList>
    </citation>
    <scope>NUCLEOTIDE SEQUENCE</scope>
</reference>
<dbReference type="AlphaFoldDB" id="A0A8J9VAJ0"/>
<keyword evidence="1" id="KW-0732">Signal</keyword>
<evidence type="ECO:0000256" key="3">
    <source>
        <dbReference type="SAM" id="Phobius"/>
    </source>
</evidence>
<dbReference type="GO" id="GO:0005615">
    <property type="term" value="C:extracellular space"/>
    <property type="evidence" value="ECO:0007669"/>
    <property type="project" value="TreeGrafter"/>
</dbReference>
<dbReference type="PANTHER" id="PTHR11348">
    <property type="entry name" value="CONNECTIVE TISSUE GROWTH FACTOR-RELATED"/>
    <property type="match status" value="1"/>
</dbReference>
<accession>A0A8J9VAJ0</accession>
<dbReference type="Proteomes" id="UP000838878">
    <property type="component" value="Chromosome 7"/>
</dbReference>
<dbReference type="OrthoDB" id="6022609at2759"/>
<feature type="non-terminal residue" evidence="5">
    <location>
        <position position="1107"/>
    </location>
</feature>
<dbReference type="GO" id="GO:0045597">
    <property type="term" value="P:positive regulation of cell differentiation"/>
    <property type="evidence" value="ECO:0007669"/>
    <property type="project" value="TreeGrafter"/>
</dbReference>
<dbReference type="SMART" id="SM00214">
    <property type="entry name" value="VWC"/>
    <property type="match status" value="4"/>
</dbReference>
<evidence type="ECO:0000259" key="4">
    <source>
        <dbReference type="PROSITE" id="PS01208"/>
    </source>
</evidence>
<protein>
    <recommendedName>
        <fullName evidence="4">VWFC domain-containing protein</fullName>
    </recommendedName>
</protein>
<gene>
    <name evidence="5" type="ORF">BINO364_LOCUS13481</name>
</gene>
<name>A0A8J9VAJ0_9NEOP</name>
<feature type="region of interest" description="Disordered" evidence="2">
    <location>
        <begin position="360"/>
        <end position="383"/>
    </location>
</feature>
<evidence type="ECO:0000313" key="5">
    <source>
        <dbReference type="EMBL" id="CAH0728237.1"/>
    </source>
</evidence>
<sequence>MEIYENMLKWCGVILRATDGAVMARGTCALALLCALVAGAVAYTVDCNHEYTDCDTELSKLTSEDDDTASTLPPIPPRIAETSSLDTTSTTPAPTRSTPTAKDQNVNVPDVQVTTEINEFTEPIAKPKPRLLNLNVDELQNFANVLHNQTKGIKKTIDDLSDVNLDEDVNERDYGPESGNKQIPDKFYSNLQTPFNPLMNVDKSDETEICKESGVTYKVGEHIDHGCEESCECTPGGVFECLPRCKHPFIRRGRRLNDPLCFESPVDECCSIVACVTANGETKPAPLEVCSYGNETYTMGEKWHIGCTQTCSCERNSVVTCRPRCDPLPQSDKCINVQDPTDECCEMQICDVSQDAHEEHENITNTSSTTEVPQKTSSLMSLPPRPLVLTEPIGSIKVLQNNTVQVNLMHVNNSDDPIHLLLSSDGGNTFHEIELKYSNLILNLEGGKDYILKTKETGTKFNFTVTASEVGNEVPVEETVNGKEGCYHDGKFYNVGDEFHIGCSELCECTGANTRECAPLQCPTHVGLELVSRGCVQWAPSPPARPPDCCPRTARCLSDGTCHYKGVPIPNWTEVPISLTGCEEHCFCENGSLDCQEACAPLPALPPPSLRCAPRMRPAPVNASDDDCCKVWGCVPSGQMPPGLANLPPPTPPTFLPTIPSNDRYPSEDTDYEQNNIHRPINPLEPIPGLPPGLPIPNYGGGDDNKKLQVLALQGDSPTSIKMLFGLPPVLVGLRGSVDLRYTDTADEDITQWYSQVFAPADEILTTQRLEFRLTGLKPSTTYKIRGKLFLHNLPVEPESEIYTVRTQDLPTIAPLEEKRKQIDCKLTVVEVNDTSAYLSWRHFTEEELQYIDGIQVRYRPTGTPIYSTTELLHHSRSGAALPDLRPHSRYEAALVLAPPPHARSELYDPAVVEFTTLPLIDPYNWTVTITAHEVGATSARISWRGAPSPAERWVRVYRAAHACREERDAFRLAARDAPEAITLSGLEPDSRCRVWLELFLTNGKVKTSNVLEIHTKPLDSDEPIDNTIEASSVRARGDYYGALVAVGAVAALAALVAALLLLVVLRRHRPRSVAITSVPSAPRESSLPPYDNPAYKLELQQETMNL</sequence>
<dbReference type="InterPro" id="IPR003961">
    <property type="entry name" value="FN3_dom"/>
</dbReference>
<keyword evidence="3" id="KW-0472">Membrane</keyword>
<feature type="transmembrane region" description="Helical" evidence="3">
    <location>
        <begin position="1040"/>
        <end position="1066"/>
    </location>
</feature>
<dbReference type="SUPFAM" id="SSF49265">
    <property type="entry name" value="Fibronectin type III"/>
    <property type="match status" value="2"/>
</dbReference>
<dbReference type="PROSITE" id="PS01208">
    <property type="entry name" value="VWFC_1"/>
    <property type="match status" value="1"/>
</dbReference>
<dbReference type="InterPro" id="IPR036116">
    <property type="entry name" value="FN3_sf"/>
</dbReference>
<evidence type="ECO:0000313" key="6">
    <source>
        <dbReference type="Proteomes" id="UP000838878"/>
    </source>
</evidence>
<feature type="compositionally biased region" description="Low complexity" evidence="2">
    <location>
        <begin position="82"/>
        <end position="100"/>
    </location>
</feature>
<dbReference type="EMBL" id="OV170227">
    <property type="protein sequence ID" value="CAH0728237.1"/>
    <property type="molecule type" value="Genomic_DNA"/>
</dbReference>
<feature type="region of interest" description="Disordered" evidence="2">
    <location>
        <begin position="62"/>
        <end position="105"/>
    </location>
</feature>